<dbReference type="GO" id="GO:0016787">
    <property type="term" value="F:hydrolase activity"/>
    <property type="evidence" value="ECO:0007669"/>
    <property type="project" value="UniProtKB-KW"/>
</dbReference>
<dbReference type="PANTHER" id="PTHR43194:SF5">
    <property type="entry name" value="PIMELOYL-[ACYL-CARRIER PROTEIN] METHYL ESTER ESTERASE"/>
    <property type="match status" value="1"/>
</dbReference>
<dbReference type="Gene3D" id="3.40.50.1820">
    <property type="entry name" value="alpha/beta hydrolase"/>
    <property type="match status" value="1"/>
</dbReference>
<name>A0ABN1ZV21_9ACTN</name>
<protein>
    <submittedName>
        <fullName evidence="2">Alpha/beta fold hydrolase</fullName>
    </submittedName>
</protein>
<dbReference type="EMBL" id="BAAAOR010000004">
    <property type="protein sequence ID" value="GAA1505004.1"/>
    <property type="molecule type" value="Genomic_DNA"/>
</dbReference>
<dbReference type="InterPro" id="IPR029058">
    <property type="entry name" value="AB_hydrolase_fold"/>
</dbReference>
<dbReference type="InterPro" id="IPR050228">
    <property type="entry name" value="Carboxylesterase_BioH"/>
</dbReference>
<gene>
    <name evidence="2" type="ORF">GCM10009788_05660</name>
</gene>
<proteinExistence type="predicted"/>
<evidence type="ECO:0000259" key="1">
    <source>
        <dbReference type="Pfam" id="PF12697"/>
    </source>
</evidence>
<keyword evidence="2" id="KW-0378">Hydrolase</keyword>
<sequence length="287" mass="30687">MSDDVEYQPATADLAEVAAANESGRQPVVFVHGLWLLDSSWDRWAAFFEDAGYAAVTPGWPDDPPDVVVAREDPTVFAKKSIGDIAAYQQTILDGLDRKPVLIGHSFGGLLVQILAGRGASLATVAIDPAPSRGVLPLPAAALKASAPVLTNPANRHRAVALTFEQFRYGFANAVDEDEARALYDSCHVAGSGVPVFQAAFANINPHTEAKADNKASDRGPMLVTAGELDHQVPPAISRATYERQAKNKSAVTEYVEIPGRGHSLTIDSGWEEVALLSLDFVRRFAS</sequence>
<dbReference type="SUPFAM" id="SSF53474">
    <property type="entry name" value="alpha/beta-Hydrolases"/>
    <property type="match status" value="1"/>
</dbReference>
<dbReference type="Proteomes" id="UP001500842">
    <property type="component" value="Unassembled WGS sequence"/>
</dbReference>
<organism evidence="2 3">
    <name type="scientific">Nocardioides humi</name>
    <dbReference type="NCBI Taxonomy" id="449461"/>
    <lineage>
        <taxon>Bacteria</taxon>
        <taxon>Bacillati</taxon>
        <taxon>Actinomycetota</taxon>
        <taxon>Actinomycetes</taxon>
        <taxon>Propionibacteriales</taxon>
        <taxon>Nocardioidaceae</taxon>
        <taxon>Nocardioides</taxon>
    </lineage>
</organism>
<dbReference type="Pfam" id="PF12697">
    <property type="entry name" value="Abhydrolase_6"/>
    <property type="match status" value="1"/>
</dbReference>
<feature type="domain" description="AB hydrolase-1" evidence="1">
    <location>
        <begin position="28"/>
        <end position="275"/>
    </location>
</feature>
<dbReference type="PANTHER" id="PTHR43194">
    <property type="entry name" value="HYDROLASE ALPHA/BETA FOLD FAMILY"/>
    <property type="match status" value="1"/>
</dbReference>
<accession>A0ABN1ZV21</accession>
<comment type="caution">
    <text evidence="2">The sequence shown here is derived from an EMBL/GenBank/DDBJ whole genome shotgun (WGS) entry which is preliminary data.</text>
</comment>
<evidence type="ECO:0000313" key="2">
    <source>
        <dbReference type="EMBL" id="GAA1505004.1"/>
    </source>
</evidence>
<reference evidence="2 3" key="1">
    <citation type="journal article" date="2019" name="Int. J. Syst. Evol. Microbiol.">
        <title>The Global Catalogue of Microorganisms (GCM) 10K type strain sequencing project: providing services to taxonomists for standard genome sequencing and annotation.</title>
        <authorList>
            <consortium name="The Broad Institute Genomics Platform"/>
            <consortium name="The Broad Institute Genome Sequencing Center for Infectious Disease"/>
            <person name="Wu L."/>
            <person name="Ma J."/>
        </authorList>
    </citation>
    <scope>NUCLEOTIDE SEQUENCE [LARGE SCALE GENOMIC DNA]</scope>
    <source>
        <strain evidence="2 3">JCM 14942</strain>
    </source>
</reference>
<evidence type="ECO:0000313" key="3">
    <source>
        <dbReference type="Proteomes" id="UP001500842"/>
    </source>
</evidence>
<keyword evidence="3" id="KW-1185">Reference proteome</keyword>
<dbReference type="RefSeq" id="WP_141006002.1">
    <property type="nucleotide sequence ID" value="NZ_BAAAOR010000004.1"/>
</dbReference>
<dbReference type="InterPro" id="IPR000073">
    <property type="entry name" value="AB_hydrolase_1"/>
</dbReference>